<reference evidence="3" key="1">
    <citation type="submission" date="2025-08" db="UniProtKB">
        <authorList>
            <consortium name="RefSeq"/>
        </authorList>
    </citation>
    <scope>IDENTIFICATION</scope>
    <source>
        <tissue evidence="3">Entire body</tissue>
    </source>
</reference>
<dbReference type="Gene3D" id="1.20.1250.20">
    <property type="entry name" value="MFS general substrate transporter like domains"/>
    <property type="match status" value="1"/>
</dbReference>
<feature type="transmembrane region" description="Helical" evidence="1">
    <location>
        <begin position="282"/>
        <end position="303"/>
    </location>
</feature>
<dbReference type="OrthoDB" id="6499973at2759"/>
<keyword evidence="1" id="KW-0812">Transmembrane</keyword>
<dbReference type="InParanoid" id="A0A7F5R0W8"/>
<feature type="transmembrane region" description="Helical" evidence="1">
    <location>
        <begin position="208"/>
        <end position="239"/>
    </location>
</feature>
<feature type="transmembrane region" description="Helical" evidence="1">
    <location>
        <begin position="59"/>
        <end position="83"/>
    </location>
</feature>
<dbReference type="RefSeq" id="XP_025831326.1">
    <property type="nucleotide sequence ID" value="XM_025975541.1"/>
</dbReference>
<protein>
    <submittedName>
        <fullName evidence="3">Uncharacterized protein LOC112904731</fullName>
    </submittedName>
</protein>
<keyword evidence="1" id="KW-1133">Transmembrane helix</keyword>
<feature type="transmembrane region" description="Helical" evidence="1">
    <location>
        <begin position="245"/>
        <end position="270"/>
    </location>
</feature>
<dbReference type="Pfam" id="PF07690">
    <property type="entry name" value="MFS_1"/>
    <property type="match status" value="1"/>
</dbReference>
<organism evidence="2 3">
    <name type="scientific">Agrilus planipennis</name>
    <name type="common">Emerald ash borer</name>
    <name type="synonym">Agrilus marcopoli</name>
    <dbReference type="NCBI Taxonomy" id="224129"/>
    <lineage>
        <taxon>Eukaryota</taxon>
        <taxon>Metazoa</taxon>
        <taxon>Ecdysozoa</taxon>
        <taxon>Arthropoda</taxon>
        <taxon>Hexapoda</taxon>
        <taxon>Insecta</taxon>
        <taxon>Pterygota</taxon>
        <taxon>Neoptera</taxon>
        <taxon>Endopterygota</taxon>
        <taxon>Coleoptera</taxon>
        <taxon>Polyphaga</taxon>
        <taxon>Elateriformia</taxon>
        <taxon>Buprestoidea</taxon>
        <taxon>Buprestidae</taxon>
        <taxon>Agrilinae</taxon>
        <taxon>Agrilus</taxon>
    </lineage>
</organism>
<feature type="transmembrane region" description="Helical" evidence="1">
    <location>
        <begin position="21"/>
        <end position="47"/>
    </location>
</feature>
<keyword evidence="2" id="KW-1185">Reference proteome</keyword>
<dbReference type="GO" id="GO:0008028">
    <property type="term" value="F:monocarboxylic acid transmembrane transporter activity"/>
    <property type="evidence" value="ECO:0007669"/>
    <property type="project" value="TreeGrafter"/>
</dbReference>
<evidence type="ECO:0000313" key="2">
    <source>
        <dbReference type="Proteomes" id="UP000192223"/>
    </source>
</evidence>
<proteinExistence type="predicted"/>
<evidence type="ECO:0000256" key="1">
    <source>
        <dbReference type="SAM" id="Phobius"/>
    </source>
</evidence>
<gene>
    <name evidence="3" type="primary">LOC112904731</name>
</gene>
<keyword evidence="1" id="KW-0472">Membrane</keyword>
<accession>A0A7F5R0W8</accession>
<dbReference type="KEGG" id="apln:112904731"/>
<dbReference type="InterPro" id="IPR011701">
    <property type="entry name" value="MFS"/>
</dbReference>
<feature type="transmembrane region" description="Helical" evidence="1">
    <location>
        <begin position="95"/>
        <end position="122"/>
    </location>
</feature>
<dbReference type="PANTHER" id="PTHR11360:SF309">
    <property type="entry name" value="MONOCARBOXYLATE TRANSPORTER 7-LIKE PROTEIN"/>
    <property type="match status" value="1"/>
</dbReference>
<dbReference type="SUPFAM" id="SSF103473">
    <property type="entry name" value="MFS general substrate transporter"/>
    <property type="match status" value="1"/>
</dbReference>
<sequence>MGTEKITSTQKYEMIAPDGGYAHMVNVAAMLMLTFSVVPVSSFALIFGPFVSQFHDETSSVTIVTSVYVTLLNLTGLLANFLLQKLSYRKVGLIGAVLYVIGSLASIFVTDLTFLTISYGLLQESVMDLQMRWLFYLEPVINNIKILDCTVLKDAWYWNISIGLAVSFISETNFMAIFPVSLTQMGLASSQVTLMMTIYFISDLISRVIFSVVTLIWSFSVRLVFLINIILTIIFRLVFMFELPFWFLTILTGILGISRCLIQVLVVMVIAEEYSNVFTSAFSFYMVFNGILSILVGALMGSMTHHSHVLYIQTSILVLCAVPWTCQYIYNYRKTGRITHNHNKAF</sequence>
<dbReference type="PANTHER" id="PTHR11360">
    <property type="entry name" value="MONOCARBOXYLATE TRANSPORTER"/>
    <property type="match status" value="1"/>
</dbReference>
<evidence type="ECO:0000313" key="3">
    <source>
        <dbReference type="RefSeq" id="XP_025831326.1"/>
    </source>
</evidence>
<name>A0A7F5R0W8_AGRPL</name>
<dbReference type="InterPro" id="IPR036259">
    <property type="entry name" value="MFS_trans_sf"/>
</dbReference>
<dbReference type="InterPro" id="IPR050327">
    <property type="entry name" value="Proton-linked_MCT"/>
</dbReference>
<dbReference type="AlphaFoldDB" id="A0A7F5R0W8"/>
<dbReference type="GeneID" id="112904731"/>
<feature type="transmembrane region" description="Helical" evidence="1">
    <location>
        <begin position="309"/>
        <end position="330"/>
    </location>
</feature>
<dbReference type="Proteomes" id="UP000192223">
    <property type="component" value="Unplaced"/>
</dbReference>